<keyword evidence="4" id="KW-1185">Reference proteome</keyword>
<dbReference type="EMBL" id="JASJQH010001252">
    <property type="protein sequence ID" value="KAK9761713.1"/>
    <property type="molecule type" value="Genomic_DNA"/>
</dbReference>
<dbReference type="InterPro" id="IPR036291">
    <property type="entry name" value="NAD(P)-bd_dom_sf"/>
</dbReference>
<sequence>MASPYFTTKDRFEGQFGTNHLGPFYFTQLILPKLLSSKEPRVVNVSSAGHYLSPMLFEDPDFSNGKTYKKWLAYGQSKAASTLFAKELSNRYKSQGLTAYSLHPGTITTNLWRRVDLSEIAPQPAAP</sequence>
<name>A0ABR2WJK3_9FUNG</name>
<evidence type="ECO:0000256" key="2">
    <source>
        <dbReference type="ARBA" id="ARBA00023002"/>
    </source>
</evidence>
<evidence type="ECO:0000256" key="1">
    <source>
        <dbReference type="ARBA" id="ARBA00006484"/>
    </source>
</evidence>
<comment type="similarity">
    <text evidence="1">Belongs to the short-chain dehydrogenases/reductases (SDR) family.</text>
</comment>
<gene>
    <name evidence="3" type="ORF">K7432_013168</name>
</gene>
<keyword evidence="2" id="KW-0560">Oxidoreductase</keyword>
<reference evidence="3 4" key="1">
    <citation type="submission" date="2023-04" db="EMBL/GenBank/DDBJ databases">
        <title>Genome of Basidiobolus ranarum AG-B5.</title>
        <authorList>
            <person name="Stajich J.E."/>
            <person name="Carter-House D."/>
            <person name="Gryganskyi A."/>
        </authorList>
    </citation>
    <scope>NUCLEOTIDE SEQUENCE [LARGE SCALE GENOMIC DNA]</scope>
    <source>
        <strain evidence="3 4">AG-B5</strain>
    </source>
</reference>
<dbReference type="Gene3D" id="3.40.50.720">
    <property type="entry name" value="NAD(P)-binding Rossmann-like Domain"/>
    <property type="match status" value="1"/>
</dbReference>
<accession>A0ABR2WJK3</accession>
<dbReference type="PROSITE" id="PS00061">
    <property type="entry name" value="ADH_SHORT"/>
    <property type="match status" value="1"/>
</dbReference>
<dbReference type="SUPFAM" id="SSF51735">
    <property type="entry name" value="NAD(P)-binding Rossmann-fold domains"/>
    <property type="match status" value="1"/>
</dbReference>
<protein>
    <submittedName>
        <fullName evidence="3">Uncharacterized protein</fullName>
    </submittedName>
</protein>
<dbReference type="PANTHER" id="PTHR24320:SF283">
    <property type="entry name" value="RETINOL DEHYDROGENASE 11"/>
    <property type="match status" value="1"/>
</dbReference>
<evidence type="ECO:0000313" key="4">
    <source>
        <dbReference type="Proteomes" id="UP001479436"/>
    </source>
</evidence>
<organism evidence="3 4">
    <name type="scientific">Basidiobolus ranarum</name>
    <dbReference type="NCBI Taxonomy" id="34480"/>
    <lineage>
        <taxon>Eukaryota</taxon>
        <taxon>Fungi</taxon>
        <taxon>Fungi incertae sedis</taxon>
        <taxon>Zoopagomycota</taxon>
        <taxon>Entomophthoromycotina</taxon>
        <taxon>Basidiobolomycetes</taxon>
        <taxon>Basidiobolales</taxon>
        <taxon>Basidiobolaceae</taxon>
        <taxon>Basidiobolus</taxon>
    </lineage>
</organism>
<dbReference type="Proteomes" id="UP001479436">
    <property type="component" value="Unassembled WGS sequence"/>
</dbReference>
<proteinExistence type="inferred from homology"/>
<evidence type="ECO:0000313" key="3">
    <source>
        <dbReference type="EMBL" id="KAK9761713.1"/>
    </source>
</evidence>
<comment type="caution">
    <text evidence="3">The sequence shown here is derived from an EMBL/GenBank/DDBJ whole genome shotgun (WGS) entry which is preliminary data.</text>
</comment>
<dbReference type="PANTHER" id="PTHR24320">
    <property type="entry name" value="RETINOL DEHYDROGENASE"/>
    <property type="match status" value="1"/>
</dbReference>
<dbReference type="InterPro" id="IPR020904">
    <property type="entry name" value="Sc_DH/Rdtase_CS"/>
</dbReference>